<gene>
    <name evidence="1" type="ORF">PXEA_LOCUS30863</name>
</gene>
<comment type="caution">
    <text evidence="1">The sequence shown here is derived from an EMBL/GenBank/DDBJ whole genome shotgun (WGS) entry which is preliminary data.</text>
</comment>
<evidence type="ECO:0000313" key="2">
    <source>
        <dbReference type="Proteomes" id="UP000784294"/>
    </source>
</evidence>
<dbReference type="Proteomes" id="UP000784294">
    <property type="component" value="Unassembled WGS sequence"/>
</dbReference>
<protein>
    <submittedName>
        <fullName evidence="1">Uncharacterized protein</fullName>
    </submittedName>
</protein>
<dbReference type="AlphaFoldDB" id="A0A3S5B139"/>
<evidence type="ECO:0000313" key="1">
    <source>
        <dbReference type="EMBL" id="VEL37423.1"/>
    </source>
</evidence>
<reference evidence="1" key="1">
    <citation type="submission" date="2018-11" db="EMBL/GenBank/DDBJ databases">
        <authorList>
            <consortium name="Pathogen Informatics"/>
        </authorList>
    </citation>
    <scope>NUCLEOTIDE SEQUENCE</scope>
</reference>
<keyword evidence="2" id="KW-1185">Reference proteome</keyword>
<accession>A0A3S5B139</accession>
<organism evidence="1 2">
    <name type="scientific">Protopolystoma xenopodis</name>
    <dbReference type="NCBI Taxonomy" id="117903"/>
    <lineage>
        <taxon>Eukaryota</taxon>
        <taxon>Metazoa</taxon>
        <taxon>Spiralia</taxon>
        <taxon>Lophotrochozoa</taxon>
        <taxon>Platyhelminthes</taxon>
        <taxon>Monogenea</taxon>
        <taxon>Polyopisthocotylea</taxon>
        <taxon>Polystomatidea</taxon>
        <taxon>Polystomatidae</taxon>
        <taxon>Protopolystoma</taxon>
    </lineage>
</organism>
<sequence>MQRGTVRAPLCLSKRRRGKIEIAASGHGRNSVCLPSASCFTGTAISVFVRLHSLYKQSIFGVTSHRSGLDRRIFRYLFLPHANFAALSPTARPSSIVICFSIDPTVSTDLISNQSLWNFVSFQSKERECPEVGMEAEQKGPEEEKETNGIRVAGQIGLSGNILSLYSSSGRPPSRQHTSMQAWHRFDWLRSVRPFFPSRLGQRQEEDVSGA</sequence>
<name>A0A3S5B139_9PLAT</name>
<proteinExistence type="predicted"/>
<dbReference type="EMBL" id="CAAALY010254940">
    <property type="protein sequence ID" value="VEL37423.1"/>
    <property type="molecule type" value="Genomic_DNA"/>
</dbReference>